<reference evidence="2 3" key="1">
    <citation type="submission" date="2015-06" db="EMBL/GenBank/DDBJ databases">
        <title>Draft genome of the ant-associated black yeast Phialophora attae CBS 131958.</title>
        <authorList>
            <person name="Moreno L.F."/>
            <person name="Stielow B.J."/>
            <person name="de Hoog S."/>
            <person name="Vicente V.A."/>
            <person name="Weiss V.A."/>
            <person name="de Vries M."/>
            <person name="Cruz L.M."/>
            <person name="Souza E.M."/>
        </authorList>
    </citation>
    <scope>NUCLEOTIDE SEQUENCE [LARGE SCALE GENOMIC DNA]</scope>
    <source>
        <strain evidence="2 3">CBS 131958</strain>
    </source>
</reference>
<dbReference type="GeneID" id="28739760"/>
<dbReference type="VEuPathDB" id="FungiDB:AB675_7507"/>
<keyword evidence="3" id="KW-1185">Reference proteome</keyword>
<evidence type="ECO:0000313" key="2">
    <source>
        <dbReference type="EMBL" id="KPI40238.1"/>
    </source>
</evidence>
<feature type="compositionally biased region" description="Basic and acidic residues" evidence="1">
    <location>
        <begin position="238"/>
        <end position="248"/>
    </location>
</feature>
<comment type="caution">
    <text evidence="2">The sequence shown here is derived from an EMBL/GenBank/DDBJ whole genome shotgun (WGS) entry which is preliminary data.</text>
</comment>
<sequence length="405" mass="44318">MCIFILPSHCPFNTGLSPKDALTLTDVNLAFQQHNQNEAAFVKHISDLLTDPKRTYIGRCFNWDEEANSNPFFCTNPALGGMQNELAATEDCEECTTIARHWHRTELLRLWRLARQEHQLDSRSRSSSGAKSVRISSLDEYIEPPGTDGASDDCDDGTITINGAHKHVRFSPRQEVILDEVGEAPSVNDKAHVRFSPKQVVILDDNEVTSIDESLAQDGHDLNTQPNIAITDGAKDISSRKDAGHIPADRQSSSKHVGFATKDEEITLPELKSQSVEELFSTLIISSGGEATRTIHCPSSTSSASDTSKSSSSTSLSSLSTAVDGTFDITPANLTGLIERPLPKPLQPGSEYAEVIDKYNQLAHDMLGRCNNTSAIHEQRCACMKGQVVDKRCGITRDKDNVLAN</sequence>
<feature type="compositionally biased region" description="Low complexity" evidence="1">
    <location>
        <begin position="299"/>
        <end position="318"/>
    </location>
</feature>
<dbReference type="EMBL" id="LFJN01000012">
    <property type="protein sequence ID" value="KPI40238.1"/>
    <property type="molecule type" value="Genomic_DNA"/>
</dbReference>
<feature type="compositionally biased region" description="Low complexity" evidence="1">
    <location>
        <begin position="125"/>
        <end position="136"/>
    </location>
</feature>
<dbReference type="RefSeq" id="XP_018000201.1">
    <property type="nucleotide sequence ID" value="XM_018147880.1"/>
</dbReference>
<name>A0A0N0NMD8_9EURO</name>
<proteinExistence type="predicted"/>
<feature type="region of interest" description="Disordered" evidence="1">
    <location>
        <begin position="121"/>
        <end position="157"/>
    </location>
</feature>
<accession>A0A0N0NMD8</accession>
<organism evidence="2 3">
    <name type="scientific">Cyphellophora attinorum</name>
    <dbReference type="NCBI Taxonomy" id="1664694"/>
    <lineage>
        <taxon>Eukaryota</taxon>
        <taxon>Fungi</taxon>
        <taxon>Dikarya</taxon>
        <taxon>Ascomycota</taxon>
        <taxon>Pezizomycotina</taxon>
        <taxon>Eurotiomycetes</taxon>
        <taxon>Chaetothyriomycetidae</taxon>
        <taxon>Chaetothyriales</taxon>
        <taxon>Cyphellophoraceae</taxon>
        <taxon>Cyphellophora</taxon>
    </lineage>
</organism>
<gene>
    <name evidence="2" type="ORF">AB675_7507</name>
</gene>
<feature type="region of interest" description="Disordered" evidence="1">
    <location>
        <begin position="294"/>
        <end position="318"/>
    </location>
</feature>
<evidence type="ECO:0000256" key="1">
    <source>
        <dbReference type="SAM" id="MobiDB-lite"/>
    </source>
</evidence>
<feature type="region of interest" description="Disordered" evidence="1">
    <location>
        <begin position="238"/>
        <end position="257"/>
    </location>
</feature>
<evidence type="ECO:0000313" key="3">
    <source>
        <dbReference type="Proteomes" id="UP000038010"/>
    </source>
</evidence>
<dbReference type="Proteomes" id="UP000038010">
    <property type="component" value="Unassembled WGS sequence"/>
</dbReference>
<dbReference type="AlphaFoldDB" id="A0A0N0NMD8"/>
<protein>
    <submittedName>
        <fullName evidence="2">Uncharacterized protein</fullName>
    </submittedName>
</protein>